<dbReference type="InterPro" id="IPR016134">
    <property type="entry name" value="Dockerin_dom"/>
</dbReference>
<dbReference type="InterPro" id="IPR027414">
    <property type="entry name" value="GH95_N_dom"/>
</dbReference>
<dbReference type="InterPro" id="IPR054363">
    <property type="entry name" value="GH95_cat"/>
</dbReference>
<keyword evidence="6" id="KW-0119">Carbohydrate metabolism</keyword>
<dbReference type="Pfam" id="PF14498">
    <property type="entry name" value="Glyco_hyd_65N_2"/>
    <property type="match status" value="1"/>
</dbReference>
<evidence type="ECO:0000256" key="5">
    <source>
        <dbReference type="ARBA" id="ARBA00023001"/>
    </source>
</evidence>
<dbReference type="InterPro" id="IPR049053">
    <property type="entry name" value="AFCA-like_C"/>
</dbReference>
<dbReference type="Gene3D" id="1.10.1330.10">
    <property type="entry name" value="Dockerin domain"/>
    <property type="match status" value="1"/>
</dbReference>
<dbReference type="Gene3D" id="1.50.10.10">
    <property type="match status" value="1"/>
</dbReference>
<dbReference type="GO" id="GO:0030246">
    <property type="term" value="F:carbohydrate binding"/>
    <property type="evidence" value="ECO:0007669"/>
    <property type="project" value="InterPro"/>
</dbReference>
<keyword evidence="8" id="KW-0624">Polysaccharide degradation</keyword>
<keyword evidence="4 9" id="KW-0378">Hydrolase</keyword>
<dbReference type="InterPro" id="IPR036439">
    <property type="entry name" value="Dockerin_dom_sf"/>
</dbReference>
<keyword evidence="5" id="KW-0136">Cellulose degradation</keyword>
<dbReference type="CDD" id="cd04084">
    <property type="entry name" value="CBM6_xylanase-like"/>
    <property type="match status" value="1"/>
</dbReference>
<dbReference type="Pfam" id="PF22124">
    <property type="entry name" value="Glyco_hydro_95_cat"/>
    <property type="match status" value="1"/>
</dbReference>
<dbReference type="KEGG" id="rher:EHE19_017690"/>
<dbReference type="RefSeq" id="WP_137697421.1">
    <property type="nucleotide sequence ID" value="NZ_CP061336.1"/>
</dbReference>
<dbReference type="AlphaFoldDB" id="A0A4U7JHV6"/>
<accession>A0A4U7JHV6</accession>
<dbReference type="GO" id="GO:0004560">
    <property type="term" value="F:alpha-L-fucosidase activity"/>
    <property type="evidence" value="ECO:0007669"/>
    <property type="project" value="TreeGrafter"/>
</dbReference>
<dbReference type="CDD" id="cd14256">
    <property type="entry name" value="Dockerin_I"/>
    <property type="match status" value="1"/>
</dbReference>
<dbReference type="PROSITE" id="PS00018">
    <property type="entry name" value="EF_HAND_1"/>
    <property type="match status" value="1"/>
</dbReference>
<evidence type="ECO:0000256" key="1">
    <source>
        <dbReference type="ARBA" id="ARBA00000966"/>
    </source>
</evidence>
<dbReference type="PANTHER" id="PTHR31084:SF0">
    <property type="entry name" value="ALPHA-L-FUCOSIDASE 2"/>
    <property type="match status" value="1"/>
</dbReference>
<evidence type="ECO:0000256" key="2">
    <source>
        <dbReference type="ARBA" id="ARBA00012601"/>
    </source>
</evidence>
<organism evidence="9 10">
    <name type="scientific">Ruminiclostridium herbifermentans</name>
    <dbReference type="NCBI Taxonomy" id="2488810"/>
    <lineage>
        <taxon>Bacteria</taxon>
        <taxon>Bacillati</taxon>
        <taxon>Bacillota</taxon>
        <taxon>Clostridia</taxon>
        <taxon>Eubacteriales</taxon>
        <taxon>Oscillospiraceae</taxon>
        <taxon>Ruminiclostridium</taxon>
    </lineage>
</organism>
<dbReference type="InterPro" id="IPR005084">
    <property type="entry name" value="CBM6"/>
</dbReference>
<evidence type="ECO:0000313" key="10">
    <source>
        <dbReference type="Proteomes" id="UP000306409"/>
    </source>
</evidence>
<dbReference type="Proteomes" id="UP000306409">
    <property type="component" value="Chromosome"/>
</dbReference>
<gene>
    <name evidence="9" type="ORF">EHE19_017690</name>
</gene>
<dbReference type="InterPro" id="IPR002105">
    <property type="entry name" value="Dockerin_1_rpt"/>
</dbReference>
<dbReference type="InterPro" id="IPR018247">
    <property type="entry name" value="EF_Hand_1_Ca_BS"/>
</dbReference>
<dbReference type="OrthoDB" id="9802600at2"/>
<dbReference type="GO" id="GO:0008810">
    <property type="term" value="F:cellulase activity"/>
    <property type="evidence" value="ECO:0007669"/>
    <property type="project" value="UniProtKB-EC"/>
</dbReference>
<dbReference type="SUPFAM" id="SSF49785">
    <property type="entry name" value="Galactose-binding domain-like"/>
    <property type="match status" value="2"/>
</dbReference>
<keyword evidence="10" id="KW-1185">Reference proteome</keyword>
<dbReference type="PROSITE" id="PS51175">
    <property type="entry name" value="CBM6"/>
    <property type="match status" value="1"/>
</dbReference>
<evidence type="ECO:0000313" key="9">
    <source>
        <dbReference type="EMBL" id="QNU66653.1"/>
    </source>
</evidence>
<evidence type="ECO:0000256" key="7">
    <source>
        <dbReference type="ARBA" id="ARBA00023295"/>
    </source>
</evidence>
<evidence type="ECO:0000256" key="4">
    <source>
        <dbReference type="ARBA" id="ARBA00022801"/>
    </source>
</evidence>
<dbReference type="Pfam" id="PF03422">
    <property type="entry name" value="CBM_6"/>
    <property type="match status" value="1"/>
</dbReference>
<dbReference type="Gene3D" id="2.60.120.260">
    <property type="entry name" value="Galactose-binding domain-like"/>
    <property type="match status" value="2"/>
</dbReference>
<dbReference type="InterPro" id="IPR006584">
    <property type="entry name" value="Cellulose-bd_IV"/>
</dbReference>
<comment type="catalytic activity">
    <reaction evidence="1">
        <text>Endohydrolysis of (1-&gt;4)-beta-D-glucosidic linkages in cellulose, lichenin and cereal beta-D-glucans.</text>
        <dbReference type="EC" id="3.2.1.4"/>
    </reaction>
</comment>
<evidence type="ECO:0000256" key="3">
    <source>
        <dbReference type="ARBA" id="ARBA00022729"/>
    </source>
</evidence>
<dbReference type="PROSITE" id="PS50022">
    <property type="entry name" value="FA58C_3"/>
    <property type="match status" value="1"/>
</dbReference>
<protein>
    <recommendedName>
        <fullName evidence="2">cellulase</fullName>
        <ecNumber evidence="2">3.2.1.4</ecNumber>
    </recommendedName>
</protein>
<reference evidence="9 10" key="1">
    <citation type="submission" date="2020-09" db="EMBL/GenBank/DDBJ databases">
        <title>Characterization and genome sequencing of Ruminiclostridium sp. nov. MA18.</title>
        <authorList>
            <person name="Rettenmaier R."/>
            <person name="Kowollik M.-L."/>
            <person name="Liebl W."/>
            <person name="Zverlov V."/>
        </authorList>
    </citation>
    <scope>NUCLEOTIDE SEQUENCE [LARGE SCALE GENOMIC DNA]</scope>
    <source>
        <strain evidence="9 10">MA18</strain>
    </source>
</reference>
<proteinExistence type="predicted"/>
<dbReference type="SMART" id="SM00606">
    <property type="entry name" value="CBD_IV"/>
    <property type="match status" value="1"/>
</dbReference>
<dbReference type="InterPro" id="IPR000421">
    <property type="entry name" value="FA58C"/>
</dbReference>
<dbReference type="PANTHER" id="PTHR31084">
    <property type="entry name" value="ALPHA-L-FUCOSIDASE 2"/>
    <property type="match status" value="1"/>
</dbReference>
<evidence type="ECO:0000256" key="6">
    <source>
        <dbReference type="ARBA" id="ARBA00023277"/>
    </source>
</evidence>
<sequence length="1167" mass="127745">MRVVKRVLKKVGVLTLVGAMLLNSNFYLNNSKIASAADQNAAAGYTDNDLILWYNSMSGTNFSGNAYDNNESFYKALPLGNGRIGAMVYGNYPDERIDLNEATFWSSGPSNNNKAGAANSLKTAQDQLFAGNYKAGTATVLSMIGGGQARYQSVGNLKLAFGHSSVSNYSRQLDMNAGVVSSDYTYNGKNYHRETFVSYPDQVMVTRITCNSAGSVSFTASYECSLTGQYTLSTSGSDTLVMNGHADSDNGVSYAVWFSTRSKIINTNGSVSANNNQITVKNADSVVILTSVRTNFVDYKTCNGDEKGKATADITKASSKDYTTLYNNHVADYQNLFHRVDVDLGGDGSQNSKPMPQRIAEFGSNNDPKLAKVLFQYGRYLMISASRDSQPMNLQGIWNKFRNPAWGCKMTTNINYQMNYWPALTTNLAECFEPFVEKAKALQAPGNETARVHYNISNGWVLHHNTDLWNRTAPIDGEWGFWPTGGAWISNMLYDAYNFNQDIEYLKEIYPVIKGSADFLQTLMKPKTINGQEYQVICPSTSPELTPPSTSGGQGAWNSYGVTMDNGISRELFKDVIMASEILNVDESFRNNLQAKLSKIKPDTIGSWGQLQEWAYDWDSPNEKNRHISHLYNLFPGFEISKRNTPTIANAAIKSLNARGDDGTGWSEAWKLNCWARLEDGAHAYNLVKLLITPVNKGGRLYDNLWDAHPPFQIDGNFGFTSGVAEMLLQSHNNEIQLLPALPSQWSTGHANGLCARGNFTITQMNWSNGSLKNVVIKSNSGNVCNVRYGNKTISFPTKAGESYQLNGALQLMATNPTMVNVALNKTATASGSEIGEDASYAVDGSTTTKWCHVNGMSGEWLKVDLGDTYDISRWVVKHAGVAEAIKYNTRDFKLQKSMDGNVWTDVDVVCGNVQNITDRNVPTFSARYVRLYVNTATQDNSGGARIYEFELWSDVGEATPPGPISAFSKIEAEDYYEQSGTQTEANNDGNGQNIGYIENGDYLVFTDIDFGSGAVSFEASAASATNGGNIELRLDSLAGTLIGTCAVSGTGGWKNWTTVTCDVSDVTGKHDLYLKFTGGSGYLMNLDWFKFVPKPGHVGKLGDINADESIDAIDLMLIKKHLLGETIENVELADLDGSGTVDAIDFALMKQYLLGIITAFPGDSVK</sequence>
<dbReference type="InterPro" id="IPR008979">
    <property type="entry name" value="Galactose-bd-like_sf"/>
</dbReference>
<keyword evidence="3" id="KW-0732">Signal</keyword>
<dbReference type="Pfam" id="PF00754">
    <property type="entry name" value="F5_F8_type_C"/>
    <property type="match status" value="1"/>
</dbReference>
<dbReference type="SUPFAM" id="SSF63446">
    <property type="entry name" value="Type I dockerin domain"/>
    <property type="match status" value="1"/>
</dbReference>
<dbReference type="SUPFAM" id="SSF48208">
    <property type="entry name" value="Six-hairpin glycosidases"/>
    <property type="match status" value="1"/>
</dbReference>
<dbReference type="GO" id="GO:0030245">
    <property type="term" value="P:cellulose catabolic process"/>
    <property type="evidence" value="ECO:0007669"/>
    <property type="project" value="UniProtKB-KW"/>
</dbReference>
<dbReference type="Pfam" id="PF21307">
    <property type="entry name" value="Glyco_hydro_95_C"/>
    <property type="match status" value="1"/>
</dbReference>
<keyword evidence="7" id="KW-0326">Glycosidase</keyword>
<dbReference type="EC" id="3.2.1.4" evidence="2"/>
<dbReference type="Pfam" id="PF00404">
    <property type="entry name" value="Dockerin_1"/>
    <property type="match status" value="1"/>
</dbReference>
<dbReference type="EMBL" id="CP061336">
    <property type="protein sequence ID" value="QNU66653.1"/>
    <property type="molecule type" value="Genomic_DNA"/>
</dbReference>
<dbReference type="InterPro" id="IPR012341">
    <property type="entry name" value="6hp_glycosidase-like_sf"/>
</dbReference>
<name>A0A4U7JHV6_9FIRM</name>
<evidence type="ECO:0000256" key="8">
    <source>
        <dbReference type="ARBA" id="ARBA00023326"/>
    </source>
</evidence>
<dbReference type="PROSITE" id="PS51766">
    <property type="entry name" value="DOCKERIN"/>
    <property type="match status" value="1"/>
</dbReference>
<dbReference type="InterPro" id="IPR008928">
    <property type="entry name" value="6-hairpin_glycosidase_sf"/>
</dbReference>